<dbReference type="EMBL" id="BHYL01000056">
    <property type="protein sequence ID" value="GCD19234.1"/>
    <property type="molecule type" value="Genomic_DNA"/>
</dbReference>
<evidence type="ECO:0000313" key="3">
    <source>
        <dbReference type="Proteomes" id="UP000288246"/>
    </source>
</evidence>
<dbReference type="InterPro" id="IPR011089">
    <property type="entry name" value="GmrSD_C"/>
</dbReference>
<dbReference type="PANTHER" id="PTHR24094">
    <property type="entry name" value="SECRETED PROTEIN"/>
    <property type="match status" value="1"/>
</dbReference>
<dbReference type="PANTHER" id="PTHR24094:SF15">
    <property type="entry name" value="AMP-DEPENDENT SYNTHETASE_LIGASE DOMAIN-CONTAINING PROTEIN-RELATED"/>
    <property type="match status" value="1"/>
</dbReference>
<sequence length="216" mass="22877">MLVLCVALGTGIPAWTQARSSARYPVHPDDLTVARAALAALDVRGPPPTDPYDRDAFGQAWADVDRNGCDTRNDVLRRDLTDVVTKPGTRDCLVLRGTLDDPYTGRPVAFVRGTASGDVQIDHVVALGDAWAAGAAGWTDTARTAFANDPANLLAVDGGTNQDKGAADASQWLPPNTGYRCAYAVRQVLVKSAYDLSVTRDERRALAHALGGCATT</sequence>
<reference evidence="2 3" key="1">
    <citation type="submission" date="2018-11" db="EMBL/GenBank/DDBJ databases">
        <title>Draft genome sequence of Cellulomonas takizawaensis strain TKZ-21.</title>
        <authorList>
            <person name="Yamamura H."/>
            <person name="Hayashi T."/>
            <person name="Hamada M."/>
            <person name="Serisawa Y."/>
            <person name="Matsuyama K."/>
            <person name="Nakagawa Y."/>
            <person name="Otoguro M."/>
            <person name="Yanagida F."/>
            <person name="Hayakawa M."/>
        </authorList>
    </citation>
    <scope>NUCLEOTIDE SEQUENCE [LARGE SCALE GENOMIC DNA]</scope>
    <source>
        <strain evidence="2 3">TKZ-21</strain>
    </source>
</reference>
<protein>
    <recommendedName>
        <fullName evidence="1">GmrSD restriction endonucleases C-terminal domain-containing protein</fullName>
    </recommendedName>
</protein>
<organism evidence="2 3">
    <name type="scientific">Cellulomonas algicola</name>
    <dbReference type="NCBI Taxonomy" id="2071633"/>
    <lineage>
        <taxon>Bacteria</taxon>
        <taxon>Bacillati</taxon>
        <taxon>Actinomycetota</taxon>
        <taxon>Actinomycetes</taxon>
        <taxon>Micrococcales</taxon>
        <taxon>Cellulomonadaceae</taxon>
        <taxon>Cellulomonas</taxon>
    </lineage>
</organism>
<keyword evidence="3" id="KW-1185">Reference proteome</keyword>
<evidence type="ECO:0000313" key="2">
    <source>
        <dbReference type="EMBL" id="GCD19234.1"/>
    </source>
</evidence>
<dbReference type="AlphaFoldDB" id="A0A401UX76"/>
<gene>
    <name evidence="2" type="ORF">CTKZ_07960</name>
</gene>
<dbReference type="Proteomes" id="UP000288246">
    <property type="component" value="Unassembled WGS sequence"/>
</dbReference>
<evidence type="ECO:0000259" key="1">
    <source>
        <dbReference type="Pfam" id="PF07510"/>
    </source>
</evidence>
<feature type="domain" description="GmrSD restriction endonucleases C-terminal" evidence="1">
    <location>
        <begin position="70"/>
        <end position="208"/>
    </location>
</feature>
<dbReference type="Pfam" id="PF07510">
    <property type="entry name" value="GmrSD_C"/>
    <property type="match status" value="1"/>
</dbReference>
<comment type="caution">
    <text evidence="2">The sequence shown here is derived from an EMBL/GenBank/DDBJ whole genome shotgun (WGS) entry which is preliminary data.</text>
</comment>
<accession>A0A401UX76</accession>
<name>A0A401UX76_9CELL</name>
<proteinExistence type="predicted"/>